<evidence type="ECO:0000313" key="1">
    <source>
        <dbReference type="EMBL" id="PCH37076.1"/>
    </source>
</evidence>
<dbReference type="OrthoDB" id="6511194at2759"/>
<dbReference type="PANTHER" id="PTHR35871:SF1">
    <property type="entry name" value="CXC1-LIKE CYSTEINE CLUSTER ASSOCIATED WITH KDZ TRANSPOSASES DOMAIN-CONTAINING PROTEIN"/>
    <property type="match status" value="1"/>
</dbReference>
<evidence type="ECO:0000313" key="2">
    <source>
        <dbReference type="Proteomes" id="UP000218811"/>
    </source>
</evidence>
<organism evidence="1 2">
    <name type="scientific">Wolfiporia cocos (strain MD-104)</name>
    <name type="common">Brown rot fungus</name>
    <dbReference type="NCBI Taxonomy" id="742152"/>
    <lineage>
        <taxon>Eukaryota</taxon>
        <taxon>Fungi</taxon>
        <taxon>Dikarya</taxon>
        <taxon>Basidiomycota</taxon>
        <taxon>Agaricomycotina</taxon>
        <taxon>Agaricomycetes</taxon>
        <taxon>Polyporales</taxon>
        <taxon>Phaeolaceae</taxon>
        <taxon>Wolfiporia</taxon>
    </lineage>
</organism>
<dbReference type="PANTHER" id="PTHR35871">
    <property type="entry name" value="EXPRESSED PROTEIN"/>
    <property type="match status" value="1"/>
</dbReference>
<sequence length="147" mass="16909">MEQIIHEHGLWLQTGLNAQCEGFKCPPGWTGCCCHHLLFTQPDFSSQKSQLEEYISLHGHLCDFYPKYHCELNFIEQYWGCVKLDYRTSPMTFDTNEMECNVLHLSTAETVTQGLSSAEAVWANRKYHGHHTLPSDVVTQLKTECKV</sequence>
<name>A0A2H3J4F6_WOLCO</name>
<keyword evidence="2" id="KW-1185">Reference proteome</keyword>
<accession>A0A2H3J4F6</accession>
<dbReference type="OMA" id="TNEMECN"/>
<dbReference type="EMBL" id="KB467909">
    <property type="protein sequence ID" value="PCH37076.1"/>
    <property type="molecule type" value="Genomic_DNA"/>
</dbReference>
<dbReference type="Proteomes" id="UP000218811">
    <property type="component" value="Unassembled WGS sequence"/>
</dbReference>
<protein>
    <submittedName>
        <fullName evidence="1">Uncharacterized protein</fullName>
    </submittedName>
</protein>
<dbReference type="AlphaFoldDB" id="A0A2H3J4F6"/>
<proteinExistence type="predicted"/>
<gene>
    <name evidence="1" type="ORF">WOLCODRAFT_83588</name>
</gene>
<reference evidence="1 2" key="1">
    <citation type="journal article" date="2012" name="Science">
        <title>The Paleozoic origin of enzymatic lignin decomposition reconstructed from 31 fungal genomes.</title>
        <authorList>
            <person name="Floudas D."/>
            <person name="Binder M."/>
            <person name="Riley R."/>
            <person name="Barry K."/>
            <person name="Blanchette R.A."/>
            <person name="Henrissat B."/>
            <person name="Martinez A.T."/>
            <person name="Otillar R."/>
            <person name="Spatafora J.W."/>
            <person name="Yadav J.S."/>
            <person name="Aerts A."/>
            <person name="Benoit I."/>
            <person name="Boyd A."/>
            <person name="Carlson A."/>
            <person name="Copeland A."/>
            <person name="Coutinho P.M."/>
            <person name="de Vries R.P."/>
            <person name="Ferreira P."/>
            <person name="Findley K."/>
            <person name="Foster B."/>
            <person name="Gaskell J."/>
            <person name="Glotzer D."/>
            <person name="Gorecki P."/>
            <person name="Heitman J."/>
            <person name="Hesse C."/>
            <person name="Hori C."/>
            <person name="Igarashi K."/>
            <person name="Jurgens J.A."/>
            <person name="Kallen N."/>
            <person name="Kersten P."/>
            <person name="Kohler A."/>
            <person name="Kuees U."/>
            <person name="Kumar T.K.A."/>
            <person name="Kuo A."/>
            <person name="LaButti K."/>
            <person name="Larrondo L.F."/>
            <person name="Lindquist E."/>
            <person name="Ling A."/>
            <person name="Lombard V."/>
            <person name="Lucas S."/>
            <person name="Lundell T."/>
            <person name="Martin R."/>
            <person name="McLaughlin D.J."/>
            <person name="Morgenstern I."/>
            <person name="Morin E."/>
            <person name="Murat C."/>
            <person name="Nagy L.G."/>
            <person name="Nolan M."/>
            <person name="Ohm R.A."/>
            <person name="Patyshakuliyeva A."/>
            <person name="Rokas A."/>
            <person name="Ruiz-Duenas F.J."/>
            <person name="Sabat G."/>
            <person name="Salamov A."/>
            <person name="Samejima M."/>
            <person name="Schmutz J."/>
            <person name="Slot J.C."/>
            <person name="St John F."/>
            <person name="Stenlid J."/>
            <person name="Sun H."/>
            <person name="Sun S."/>
            <person name="Syed K."/>
            <person name="Tsang A."/>
            <person name="Wiebenga A."/>
            <person name="Young D."/>
            <person name="Pisabarro A."/>
            <person name="Eastwood D.C."/>
            <person name="Martin F."/>
            <person name="Cullen D."/>
            <person name="Grigoriev I.V."/>
            <person name="Hibbett D.S."/>
        </authorList>
    </citation>
    <scope>NUCLEOTIDE SEQUENCE [LARGE SCALE GENOMIC DNA]</scope>
    <source>
        <strain evidence="1 2">MD-104</strain>
    </source>
</reference>